<dbReference type="WBParaSite" id="scf7180000424261.g12671">
    <property type="protein sequence ID" value="scf7180000424261.g12671"/>
    <property type="gene ID" value="scf7180000424261.g12671"/>
</dbReference>
<feature type="transmembrane region" description="Helical" evidence="1">
    <location>
        <begin position="123"/>
        <end position="144"/>
    </location>
</feature>
<evidence type="ECO:0000256" key="1">
    <source>
        <dbReference type="SAM" id="Phobius"/>
    </source>
</evidence>
<accession>A0A915P775</accession>
<protein>
    <submittedName>
        <fullName evidence="3">Serpentine receptor class gamma</fullName>
    </submittedName>
</protein>
<feature type="transmembrane region" description="Helical" evidence="1">
    <location>
        <begin position="300"/>
        <end position="320"/>
    </location>
</feature>
<evidence type="ECO:0000313" key="2">
    <source>
        <dbReference type="Proteomes" id="UP000887560"/>
    </source>
</evidence>
<proteinExistence type="predicted"/>
<keyword evidence="1" id="KW-1133">Transmembrane helix</keyword>
<dbReference type="AlphaFoldDB" id="A0A915P775"/>
<organism evidence="2 3">
    <name type="scientific">Meloidogyne floridensis</name>
    <dbReference type="NCBI Taxonomy" id="298350"/>
    <lineage>
        <taxon>Eukaryota</taxon>
        <taxon>Metazoa</taxon>
        <taxon>Ecdysozoa</taxon>
        <taxon>Nematoda</taxon>
        <taxon>Chromadorea</taxon>
        <taxon>Rhabditida</taxon>
        <taxon>Tylenchina</taxon>
        <taxon>Tylenchomorpha</taxon>
        <taxon>Tylenchoidea</taxon>
        <taxon>Meloidogynidae</taxon>
        <taxon>Meloidogyninae</taxon>
        <taxon>Meloidogyne</taxon>
    </lineage>
</organism>
<reference evidence="3" key="1">
    <citation type="submission" date="2022-11" db="UniProtKB">
        <authorList>
            <consortium name="WormBaseParasite"/>
        </authorList>
    </citation>
    <scope>IDENTIFICATION</scope>
</reference>
<feature type="transmembrane region" description="Helical" evidence="1">
    <location>
        <begin position="53"/>
        <end position="75"/>
    </location>
</feature>
<feature type="transmembrane region" description="Helical" evidence="1">
    <location>
        <begin position="156"/>
        <end position="176"/>
    </location>
</feature>
<keyword evidence="1" id="KW-0472">Membrane</keyword>
<sequence>MKTILPSDIWIADLLFLRSNRSLIYTENGGLLITVKPLELNQFYEQLCDRSQFLIGNLAVCNICLALGLFVYTFLIDVYYHVDSFDTLLLINGGQASSKLPRFAKEIWIVSKFLFHTELVEQFINVQQFIILLAAIYSYFTIFFNCNNNYYYFSNYYASFNILAVVGPYLFSFVLLDNNILQQWFCLTKSAANVVRLASLFFPMLISLVFSTSSLFTILKQRQEIKQNFGKNYFSDFYSFILTFFIIIWIDFISKIGIFIELLYVNFSVRIVLGEDDDAEKDFNFKIETFFAKLFELSHWLLQLSPLLQSLFCLFGVSFYRLQLCSILQKFFFCFCFCYRHSKLDYSSETLRSILAEQTKTRQMNRGKN</sequence>
<evidence type="ECO:0000313" key="3">
    <source>
        <dbReference type="WBParaSite" id="scf7180000424261.g12671"/>
    </source>
</evidence>
<dbReference type="Proteomes" id="UP000887560">
    <property type="component" value="Unplaced"/>
</dbReference>
<keyword evidence="2" id="KW-1185">Reference proteome</keyword>
<feature type="transmembrane region" description="Helical" evidence="1">
    <location>
        <begin position="196"/>
        <end position="219"/>
    </location>
</feature>
<keyword evidence="1" id="KW-0812">Transmembrane</keyword>
<name>A0A915P775_9BILA</name>
<feature type="transmembrane region" description="Helical" evidence="1">
    <location>
        <begin position="240"/>
        <end position="260"/>
    </location>
</feature>